<proteinExistence type="predicted"/>
<dbReference type="EMBL" id="OZ075145">
    <property type="protein sequence ID" value="CAL5047879.1"/>
    <property type="molecule type" value="Genomic_DNA"/>
</dbReference>
<dbReference type="PANTHER" id="PTHR13318:SF216">
    <property type="entry name" value="F-BOX DOMAIN CONTAINING PROTEIN"/>
    <property type="match status" value="1"/>
</dbReference>
<dbReference type="InterPro" id="IPR006553">
    <property type="entry name" value="Leu-rich_rpt_Cys-con_subtyp"/>
</dbReference>
<dbReference type="PANTHER" id="PTHR13318">
    <property type="entry name" value="PARTNER OF PAIRED, ISOFORM B-RELATED"/>
    <property type="match status" value="1"/>
</dbReference>
<dbReference type="InterPro" id="IPR032675">
    <property type="entry name" value="LRR_dom_sf"/>
</dbReference>
<evidence type="ECO:0000313" key="2">
    <source>
        <dbReference type="EMBL" id="CAL5047879.1"/>
    </source>
</evidence>
<name>A0ABC9DZZ0_9POAL</name>
<evidence type="ECO:0000313" key="3">
    <source>
        <dbReference type="Proteomes" id="UP001497457"/>
    </source>
</evidence>
<evidence type="ECO:0000259" key="1">
    <source>
        <dbReference type="PROSITE" id="PS50181"/>
    </source>
</evidence>
<dbReference type="Pfam" id="PF00646">
    <property type="entry name" value="F-box"/>
    <property type="match status" value="1"/>
</dbReference>
<dbReference type="Gene3D" id="3.80.10.10">
    <property type="entry name" value="Ribonuclease Inhibitor"/>
    <property type="match status" value="2"/>
</dbReference>
<dbReference type="AlphaFoldDB" id="A0ABC9DZZ0"/>
<feature type="domain" description="F-box" evidence="1">
    <location>
        <begin position="22"/>
        <end position="69"/>
    </location>
</feature>
<dbReference type="Proteomes" id="UP001497457">
    <property type="component" value="Chromosome 35b"/>
</dbReference>
<keyword evidence="3" id="KW-1185">Reference proteome</keyword>
<protein>
    <recommendedName>
        <fullName evidence="1">F-box domain-containing protein</fullName>
    </recommendedName>
</protein>
<dbReference type="FunFam" id="1.20.1280.50:FF:000023">
    <property type="entry name" value="F-box/LRR-repeat protein 4"/>
    <property type="match status" value="1"/>
</dbReference>
<gene>
    <name evidence="2" type="ORF">URODEC1_LOCUS90128</name>
</gene>
<dbReference type="InterPro" id="IPR001611">
    <property type="entry name" value="Leu-rich_rpt"/>
</dbReference>
<sequence length="501" mass="56115">MISAYCSEYLLNLEIDKLAQLRFSMDNLPDALLSEIAKRLTQTSDLNSLSLVSKRLYTVEAEQRDAIRIGCGLSPVTSALPLLCSRFPNLCKLEFNYYRWKPNHGMQLDSQGLHVLSSFCPSLVHLTLSYCLCIDDTGLGFVTCFNKLMSLRLNTVPEISSVGLLSVAVGCKRLTAFNLIDCKKVTSAEWLEHLGRVGSLEELIVKYCKGISQYDFLKFGTGWMKLQTFVFQNRGFLSKFEPCDPSYVPHRQYIYDFSCDNLKDLTLARIITVPEIGLGCLLRKCKALENLGLFYVLGLSDTEIITVSHNCKNLRSISLRLEPVYNERPEGLVFSTPLTDDSLKALALRCTKLQAVELTFAACSRYYPEEIGFTQEGVVTFIQSCPIRDLVLSGANFFDDEGMKALSSVRYLKTLELMDCVEISNTGIRFLARAPCLINLTLRQCDGFTDLGVTEVCRARNLESLVIEGCSQVSLKAVEGAAKLVHFKEDYPGLSGLNRFF</sequence>
<reference evidence="3" key="1">
    <citation type="submission" date="2024-06" db="EMBL/GenBank/DDBJ databases">
        <authorList>
            <person name="Ryan C."/>
        </authorList>
    </citation>
    <scope>NUCLEOTIDE SEQUENCE [LARGE SCALE GENOMIC DNA]</scope>
</reference>
<reference evidence="2 3" key="2">
    <citation type="submission" date="2024-10" db="EMBL/GenBank/DDBJ databases">
        <authorList>
            <person name="Ryan C."/>
        </authorList>
    </citation>
    <scope>NUCLEOTIDE SEQUENCE [LARGE SCALE GENOMIC DNA]</scope>
</reference>
<dbReference type="CDD" id="cd22159">
    <property type="entry name" value="F-box_AtTIR1-like"/>
    <property type="match status" value="1"/>
</dbReference>
<dbReference type="Gene3D" id="1.20.1280.50">
    <property type="match status" value="1"/>
</dbReference>
<dbReference type="SMART" id="SM00367">
    <property type="entry name" value="LRR_CC"/>
    <property type="match status" value="6"/>
</dbReference>
<dbReference type="PROSITE" id="PS50181">
    <property type="entry name" value="FBOX"/>
    <property type="match status" value="1"/>
</dbReference>
<dbReference type="SUPFAM" id="SSF52047">
    <property type="entry name" value="RNI-like"/>
    <property type="match status" value="1"/>
</dbReference>
<dbReference type="Pfam" id="PF13516">
    <property type="entry name" value="LRR_6"/>
    <property type="match status" value="1"/>
</dbReference>
<dbReference type="FunFam" id="3.80.10.10:FF:000690">
    <property type="entry name" value="F-box/LRR-repeat protein 14"/>
    <property type="match status" value="1"/>
</dbReference>
<organism evidence="2 3">
    <name type="scientific">Urochloa decumbens</name>
    <dbReference type="NCBI Taxonomy" id="240449"/>
    <lineage>
        <taxon>Eukaryota</taxon>
        <taxon>Viridiplantae</taxon>
        <taxon>Streptophyta</taxon>
        <taxon>Embryophyta</taxon>
        <taxon>Tracheophyta</taxon>
        <taxon>Spermatophyta</taxon>
        <taxon>Magnoliopsida</taxon>
        <taxon>Liliopsida</taxon>
        <taxon>Poales</taxon>
        <taxon>Poaceae</taxon>
        <taxon>PACMAD clade</taxon>
        <taxon>Panicoideae</taxon>
        <taxon>Panicodae</taxon>
        <taxon>Paniceae</taxon>
        <taxon>Melinidinae</taxon>
        <taxon>Urochloa</taxon>
    </lineage>
</organism>
<accession>A0ABC9DZZ0</accession>
<dbReference type="InterPro" id="IPR001810">
    <property type="entry name" value="F-box_dom"/>
</dbReference>